<protein>
    <submittedName>
        <fullName evidence="1">Uncharacterized protein</fullName>
    </submittedName>
</protein>
<accession>A0ABQ9ZPW5</accession>
<keyword evidence="2" id="KW-1185">Reference proteome</keyword>
<comment type="caution">
    <text evidence="1">The sequence shown here is derived from an EMBL/GenBank/DDBJ whole genome shotgun (WGS) entry which is preliminary data.</text>
</comment>
<gene>
    <name evidence="1" type="ORF">OUZ56_027479</name>
</gene>
<reference evidence="1 2" key="1">
    <citation type="journal article" date="2023" name="Nucleic Acids Res.">
        <title>The hologenome of Daphnia magna reveals possible DNA methylation and microbiome-mediated evolution of the host genome.</title>
        <authorList>
            <person name="Chaturvedi A."/>
            <person name="Li X."/>
            <person name="Dhandapani V."/>
            <person name="Marshall H."/>
            <person name="Kissane S."/>
            <person name="Cuenca-Cambronero M."/>
            <person name="Asole G."/>
            <person name="Calvet F."/>
            <person name="Ruiz-Romero M."/>
            <person name="Marangio P."/>
            <person name="Guigo R."/>
            <person name="Rago D."/>
            <person name="Mirbahai L."/>
            <person name="Eastwood N."/>
            <person name="Colbourne J.K."/>
            <person name="Zhou J."/>
            <person name="Mallon E."/>
            <person name="Orsini L."/>
        </authorList>
    </citation>
    <scope>NUCLEOTIDE SEQUENCE [LARGE SCALE GENOMIC DNA]</scope>
    <source>
        <strain evidence="1">LRV0_1</strain>
    </source>
</reference>
<evidence type="ECO:0000313" key="2">
    <source>
        <dbReference type="Proteomes" id="UP001234178"/>
    </source>
</evidence>
<proteinExistence type="predicted"/>
<evidence type="ECO:0000313" key="1">
    <source>
        <dbReference type="EMBL" id="KAK4014967.1"/>
    </source>
</evidence>
<organism evidence="1 2">
    <name type="scientific">Daphnia magna</name>
    <dbReference type="NCBI Taxonomy" id="35525"/>
    <lineage>
        <taxon>Eukaryota</taxon>
        <taxon>Metazoa</taxon>
        <taxon>Ecdysozoa</taxon>
        <taxon>Arthropoda</taxon>
        <taxon>Crustacea</taxon>
        <taxon>Branchiopoda</taxon>
        <taxon>Diplostraca</taxon>
        <taxon>Cladocera</taxon>
        <taxon>Anomopoda</taxon>
        <taxon>Daphniidae</taxon>
        <taxon>Daphnia</taxon>
    </lineage>
</organism>
<name>A0ABQ9ZPW5_9CRUS</name>
<dbReference type="Proteomes" id="UP001234178">
    <property type="component" value="Unassembled WGS sequence"/>
</dbReference>
<dbReference type="EMBL" id="JAOYFB010000004">
    <property type="protein sequence ID" value="KAK4014967.1"/>
    <property type="molecule type" value="Genomic_DNA"/>
</dbReference>
<sequence length="69" mass="7411">MTTVSLESCQAQFSRQVRPFVRVRATSLTGTSEASTASAITLTSSTQDAINQELVIGDNQGFFLQQGID</sequence>